<sequence>MSNKINTRALISVMLCFFAMGFVDLVGIASNYVKKDLMLNDATANIFPSLVFFWFLIFSVPTGVMMNKIGRKKTVMLSLLVTIVALLIPIFGESFMIMLIAFSLLGIGNTLMQTSLNPLVATVVGGNHLASTLTFGQFVKAIASFMAPYIAAWGATQAIPSFGIGWRVLFPIYMAIGIVASLLLLFSHIHEEKSATGQGSSATVGRQFAECFKLLGRPFVLLSFIGIMCHVGIDVGTNTTAPKILIERLRVSLDDAAFATSLYFIFRTIGCFTGTFFLRIINNRLFFVISVVMMLLSMCGLLVGTSKLILYVSIALVGYGNSNIFSLIFAQALQNVPEKQNEVSGLMIMGLFGGTVFPLIMGLASDAMGQAGAVIVMAVGVIYLFTYSKNVK</sequence>
<dbReference type="PANTHER" id="PTHR43702:SF3">
    <property type="entry name" value="PROTEIN TSGA"/>
    <property type="match status" value="1"/>
</dbReference>
<keyword evidence="9" id="KW-1185">Reference proteome</keyword>
<dbReference type="AlphaFoldDB" id="A0A6L5XGR3"/>
<feature type="transmembrane region" description="Helical" evidence="6">
    <location>
        <begin position="12"/>
        <end position="33"/>
    </location>
</feature>
<evidence type="ECO:0000256" key="4">
    <source>
        <dbReference type="ARBA" id="ARBA00022989"/>
    </source>
</evidence>
<keyword evidence="3 6" id="KW-0812">Transmembrane</keyword>
<dbReference type="Proteomes" id="UP000483362">
    <property type="component" value="Unassembled WGS sequence"/>
</dbReference>
<dbReference type="RefSeq" id="WP_154326517.1">
    <property type="nucleotide sequence ID" value="NZ_CP045696.1"/>
</dbReference>
<organism evidence="8 9">
    <name type="scientific">Sodaliphilus pleomorphus</name>
    <dbReference type="NCBI Taxonomy" id="2606626"/>
    <lineage>
        <taxon>Bacteria</taxon>
        <taxon>Pseudomonadati</taxon>
        <taxon>Bacteroidota</taxon>
        <taxon>Bacteroidia</taxon>
        <taxon>Bacteroidales</taxon>
        <taxon>Muribaculaceae</taxon>
        <taxon>Sodaliphilus</taxon>
    </lineage>
</organism>
<evidence type="ECO:0000256" key="1">
    <source>
        <dbReference type="ARBA" id="ARBA00004429"/>
    </source>
</evidence>
<feature type="transmembrane region" description="Helical" evidence="6">
    <location>
        <begin position="256"/>
        <end position="278"/>
    </location>
</feature>
<comment type="subcellular location">
    <subcellularLocation>
        <location evidence="1">Cell inner membrane</location>
        <topology evidence="1">Multi-pass membrane protein</topology>
    </subcellularLocation>
</comment>
<accession>A0A6L5XGR3</accession>
<dbReference type="SUPFAM" id="SSF103473">
    <property type="entry name" value="MFS general substrate transporter"/>
    <property type="match status" value="1"/>
</dbReference>
<keyword evidence="2" id="KW-1003">Cell membrane</keyword>
<dbReference type="PANTHER" id="PTHR43702">
    <property type="entry name" value="L-FUCOSE-PROTON SYMPORTER"/>
    <property type="match status" value="1"/>
</dbReference>
<dbReference type="Gene3D" id="1.20.1250.20">
    <property type="entry name" value="MFS general substrate transporter like domains"/>
    <property type="match status" value="2"/>
</dbReference>
<feature type="transmembrane region" description="Helical" evidence="6">
    <location>
        <begin position="342"/>
        <end position="361"/>
    </location>
</feature>
<protein>
    <submittedName>
        <fullName evidence="8">Sugar MFS transporter</fullName>
    </submittedName>
</protein>
<evidence type="ECO:0000313" key="9">
    <source>
        <dbReference type="Proteomes" id="UP000483362"/>
    </source>
</evidence>
<evidence type="ECO:0000259" key="7">
    <source>
        <dbReference type="PROSITE" id="PS50850"/>
    </source>
</evidence>
<reference evidence="8 9" key="1">
    <citation type="submission" date="2019-08" db="EMBL/GenBank/DDBJ databases">
        <title>In-depth cultivation of the pig gut microbiome towards novel bacterial diversity and tailored functional studies.</title>
        <authorList>
            <person name="Wylensek D."/>
            <person name="Hitch T.C.A."/>
            <person name="Clavel T."/>
        </authorList>
    </citation>
    <scope>NUCLEOTIDE SEQUENCE [LARGE SCALE GENOMIC DNA]</scope>
    <source>
        <strain evidence="8 9">Oil-RF-744-WCA-WT-10</strain>
    </source>
</reference>
<comment type="caution">
    <text evidence="8">The sequence shown here is derived from an EMBL/GenBank/DDBJ whole genome shotgun (WGS) entry which is preliminary data.</text>
</comment>
<dbReference type="GO" id="GO:0005886">
    <property type="term" value="C:plasma membrane"/>
    <property type="evidence" value="ECO:0007669"/>
    <property type="project" value="UniProtKB-SubCell"/>
</dbReference>
<feature type="transmembrane region" description="Helical" evidence="6">
    <location>
        <begin position="285"/>
        <end position="303"/>
    </location>
</feature>
<evidence type="ECO:0000256" key="2">
    <source>
        <dbReference type="ARBA" id="ARBA00022475"/>
    </source>
</evidence>
<evidence type="ECO:0000256" key="5">
    <source>
        <dbReference type="ARBA" id="ARBA00023136"/>
    </source>
</evidence>
<dbReference type="InterPro" id="IPR050375">
    <property type="entry name" value="MFS_TsgA-like"/>
</dbReference>
<gene>
    <name evidence="8" type="ORF">FYJ29_13300</name>
</gene>
<feature type="transmembrane region" description="Helical" evidence="6">
    <location>
        <begin position="214"/>
        <end position="233"/>
    </location>
</feature>
<dbReference type="InterPro" id="IPR020846">
    <property type="entry name" value="MFS_dom"/>
</dbReference>
<evidence type="ECO:0000256" key="3">
    <source>
        <dbReference type="ARBA" id="ARBA00022692"/>
    </source>
</evidence>
<evidence type="ECO:0000313" key="8">
    <source>
        <dbReference type="EMBL" id="MSS18725.1"/>
    </source>
</evidence>
<dbReference type="InterPro" id="IPR036259">
    <property type="entry name" value="MFS_trans_sf"/>
</dbReference>
<dbReference type="InterPro" id="IPR011701">
    <property type="entry name" value="MFS"/>
</dbReference>
<dbReference type="Pfam" id="PF07690">
    <property type="entry name" value="MFS_1"/>
    <property type="match status" value="1"/>
</dbReference>
<feature type="transmembrane region" description="Helical" evidence="6">
    <location>
        <begin position="309"/>
        <end position="330"/>
    </location>
</feature>
<dbReference type="GO" id="GO:0022857">
    <property type="term" value="F:transmembrane transporter activity"/>
    <property type="evidence" value="ECO:0007669"/>
    <property type="project" value="InterPro"/>
</dbReference>
<keyword evidence="5 6" id="KW-0472">Membrane</keyword>
<name>A0A6L5XGR3_9BACT</name>
<dbReference type="EMBL" id="VULT01000031">
    <property type="protein sequence ID" value="MSS18725.1"/>
    <property type="molecule type" value="Genomic_DNA"/>
</dbReference>
<feature type="transmembrane region" description="Helical" evidence="6">
    <location>
        <begin position="77"/>
        <end position="107"/>
    </location>
</feature>
<evidence type="ECO:0000256" key="6">
    <source>
        <dbReference type="SAM" id="Phobius"/>
    </source>
</evidence>
<feature type="transmembrane region" description="Helical" evidence="6">
    <location>
        <begin position="164"/>
        <end position="186"/>
    </location>
</feature>
<feature type="domain" description="Major facilitator superfamily (MFS) profile" evidence="7">
    <location>
        <begin position="5"/>
        <end position="390"/>
    </location>
</feature>
<proteinExistence type="predicted"/>
<keyword evidence="4 6" id="KW-1133">Transmembrane helix</keyword>
<feature type="transmembrane region" description="Helical" evidence="6">
    <location>
        <begin position="367"/>
        <end position="386"/>
    </location>
</feature>
<feature type="transmembrane region" description="Helical" evidence="6">
    <location>
        <begin position="45"/>
        <end position="65"/>
    </location>
</feature>
<dbReference type="PROSITE" id="PS50850">
    <property type="entry name" value="MFS"/>
    <property type="match status" value="1"/>
</dbReference>